<dbReference type="OrthoDB" id="419198at2759"/>
<gene>
    <name evidence="3" type="ORF">Pmar_PMAR019068</name>
</gene>
<keyword evidence="1" id="KW-1133">Transmembrane helix</keyword>
<dbReference type="GO" id="GO:0009100">
    <property type="term" value="P:glycoprotein metabolic process"/>
    <property type="evidence" value="ECO:0007669"/>
    <property type="project" value="UniProtKB-ARBA"/>
</dbReference>
<dbReference type="PANTHER" id="PTHR43404">
    <property type="entry name" value="LIPOPOLYSACCHARIDE CHOLINEPHOSPHOTRANSFERASE LICD"/>
    <property type="match status" value="1"/>
</dbReference>
<dbReference type="InParanoid" id="C5KTS4"/>
<reference evidence="3 4" key="1">
    <citation type="submission" date="2008-07" db="EMBL/GenBank/DDBJ databases">
        <authorList>
            <person name="El-Sayed N."/>
            <person name="Caler E."/>
            <person name="Inman J."/>
            <person name="Amedeo P."/>
            <person name="Hass B."/>
            <person name="Wortman J."/>
        </authorList>
    </citation>
    <scope>NUCLEOTIDE SEQUENCE [LARGE SCALE GENOMIC DNA]</scope>
    <source>
        <strain evidence="4">ATCC 50983 / TXsc</strain>
    </source>
</reference>
<keyword evidence="4" id="KW-1185">Reference proteome</keyword>
<accession>C5KTS4</accession>
<keyword evidence="1" id="KW-0472">Membrane</keyword>
<dbReference type="PANTHER" id="PTHR43404:SF1">
    <property type="entry name" value="MNN4P"/>
    <property type="match status" value="1"/>
</dbReference>
<organism evidence="4">
    <name type="scientific">Perkinsus marinus (strain ATCC 50983 / TXsc)</name>
    <dbReference type="NCBI Taxonomy" id="423536"/>
    <lineage>
        <taxon>Eukaryota</taxon>
        <taxon>Sar</taxon>
        <taxon>Alveolata</taxon>
        <taxon>Perkinsozoa</taxon>
        <taxon>Perkinsea</taxon>
        <taxon>Perkinsida</taxon>
        <taxon>Perkinsidae</taxon>
        <taxon>Perkinsus</taxon>
    </lineage>
</organism>
<dbReference type="EMBL" id="GG676180">
    <property type="protein sequence ID" value="EER11966.1"/>
    <property type="molecule type" value="Genomic_DNA"/>
</dbReference>
<sequence>MRDHHFIKVYAEQNPISAPDEHLFLCPKPFIDELDLADWPRHEVIINGSECMNTEELLATEDNAMFFECLAETINETTYALDSIGIDASISDGTLLGWYRHHKGFIPWDVDGDISIMKSDCRESFDEYATPEQNNIANVVQELMPGYEVYGIKLGVGSGLEEDEWEGCENAEFRVYHVVNGTACHVDVFQQLQSTDPEEPCKACPGYLDGEVTVCRYPEGDVCGYRDDFFPMAWDHISWADCKIPHRPTHTLEPQVGGPLEFRNLKPIPGNYKYGEQILVVGRPVDESGREIALTEDHPAVSITTESRVIPITLPKLKSENGQIQPQPDYDKSFMSYNETFEAHKWSESFVLIVFLGALCSLFLIWLFCNYRHRATIPSHDGEDEVENRVLIS</sequence>
<evidence type="ECO:0000256" key="1">
    <source>
        <dbReference type="SAM" id="Phobius"/>
    </source>
</evidence>
<evidence type="ECO:0000313" key="4">
    <source>
        <dbReference type="Proteomes" id="UP000007800"/>
    </source>
</evidence>
<dbReference type="GeneID" id="9060804"/>
<dbReference type="InterPro" id="IPR007074">
    <property type="entry name" value="LicD/FKTN/FKRP_NTP_transf"/>
</dbReference>
<dbReference type="InterPro" id="IPR052942">
    <property type="entry name" value="LPS_cholinephosphotransferase"/>
</dbReference>
<proteinExistence type="predicted"/>
<protein>
    <recommendedName>
        <fullName evidence="2">LicD/FKTN/FKRP nucleotidyltransferase domain-containing protein</fullName>
    </recommendedName>
</protein>
<dbReference type="Pfam" id="PF04991">
    <property type="entry name" value="LicD"/>
    <property type="match status" value="1"/>
</dbReference>
<evidence type="ECO:0000259" key="2">
    <source>
        <dbReference type="Pfam" id="PF04991"/>
    </source>
</evidence>
<dbReference type="RefSeq" id="XP_002780171.1">
    <property type="nucleotide sequence ID" value="XM_002780125.1"/>
</dbReference>
<feature type="transmembrane region" description="Helical" evidence="1">
    <location>
        <begin position="350"/>
        <end position="369"/>
    </location>
</feature>
<dbReference type="AlphaFoldDB" id="C5KTS4"/>
<feature type="domain" description="LicD/FKTN/FKRP nucleotidyltransferase" evidence="2">
    <location>
        <begin position="85"/>
        <end position="120"/>
    </location>
</feature>
<name>C5KTS4_PERM5</name>
<evidence type="ECO:0000313" key="3">
    <source>
        <dbReference type="EMBL" id="EER11966.1"/>
    </source>
</evidence>
<dbReference type="Proteomes" id="UP000007800">
    <property type="component" value="Unassembled WGS sequence"/>
</dbReference>
<keyword evidence="1" id="KW-0812">Transmembrane</keyword>